<dbReference type="GO" id="GO:0016787">
    <property type="term" value="F:hydrolase activity"/>
    <property type="evidence" value="ECO:0007669"/>
    <property type="project" value="UniProtKB-KW"/>
</dbReference>
<evidence type="ECO:0000256" key="1">
    <source>
        <dbReference type="ARBA" id="ARBA00004331"/>
    </source>
</evidence>
<comment type="subcellular location">
    <subcellularLocation>
        <location evidence="1">Cytoplasm</location>
        <location evidence="1">Cytoplasmic ribonucleoprotein granule</location>
    </subcellularLocation>
</comment>
<keyword evidence="5" id="KW-0547">Nucleotide-binding</keyword>
<evidence type="ECO:0000313" key="14">
    <source>
        <dbReference type="Proteomes" id="UP001497623"/>
    </source>
</evidence>
<evidence type="ECO:0000256" key="4">
    <source>
        <dbReference type="ARBA" id="ARBA00022490"/>
    </source>
</evidence>
<dbReference type="PANTHER" id="PTHR45418">
    <property type="entry name" value="CANCER/TESTIS ANTIGEN 55"/>
    <property type="match status" value="1"/>
</dbReference>
<dbReference type="AlphaFoldDB" id="A0AAV2RWF6"/>
<evidence type="ECO:0000256" key="8">
    <source>
        <dbReference type="ARBA" id="ARBA00022840"/>
    </source>
</evidence>
<dbReference type="Gene3D" id="3.40.50.300">
    <property type="entry name" value="P-loop containing nucleotide triphosphate hydrolases"/>
    <property type="match status" value="2"/>
</dbReference>
<sequence length="399" mass="45401">EKYRALSKLKNIDILKSPSDGHQIYKIIACSEKKQITIRSTQQKTYHMLCVLRCRCGSSDVVISLIGAITCDTHIVVAGDPHQLGPVIRNLDCFSTAKYFKGNGLDKSYLERLMECEMYKPQKDPVTGRMIYNNEVVTKLLKNYRSNGEILHIPNKLFYGSELEECANTTLSGSLRNWSHLPKRDFPLIFHGVWGKDEREGKSPSFFNAYEVSTVLDYVSKLLDTRSPKLQPRDIGIVTPYRRQVEKIRRQLEKQYKNSKILINNIKVGSAEEFQGDERPVMIISTVRSSIDQLAYDHKYKLGFLRNPKRFNVSVTRAKALLIIIGCPNVLATDEHWGALLSYIKNNGGYIGREFSDDIVNIDDILAQFEKLNLVPTVDDDEGVGVIEAAEGPEWRAEH</sequence>
<dbReference type="SUPFAM" id="SSF52540">
    <property type="entry name" value="P-loop containing nucleoside triphosphate hydrolases"/>
    <property type="match status" value="1"/>
</dbReference>
<evidence type="ECO:0000256" key="9">
    <source>
        <dbReference type="ARBA" id="ARBA00022884"/>
    </source>
</evidence>
<comment type="caution">
    <text evidence="13">The sequence shown here is derived from an EMBL/GenBank/DDBJ whole genome shotgun (WGS) entry which is preliminary data.</text>
</comment>
<dbReference type="Proteomes" id="UP001497623">
    <property type="component" value="Unassembled WGS sequence"/>
</dbReference>
<dbReference type="FunFam" id="3.40.50.300:FF:000608">
    <property type="entry name" value="Mov10 RISC complex RNA helicase"/>
    <property type="match status" value="1"/>
</dbReference>
<comment type="catalytic activity">
    <reaction evidence="11">
        <text>ATP + H2O = ADP + phosphate + H(+)</text>
        <dbReference type="Rhea" id="RHEA:13065"/>
        <dbReference type="ChEBI" id="CHEBI:15377"/>
        <dbReference type="ChEBI" id="CHEBI:15378"/>
        <dbReference type="ChEBI" id="CHEBI:30616"/>
        <dbReference type="ChEBI" id="CHEBI:43474"/>
        <dbReference type="ChEBI" id="CHEBI:456216"/>
        <dbReference type="EC" id="3.6.4.13"/>
    </reaction>
</comment>
<evidence type="ECO:0000256" key="3">
    <source>
        <dbReference type="ARBA" id="ARBA00012552"/>
    </source>
</evidence>
<reference evidence="13 14" key="1">
    <citation type="submission" date="2024-05" db="EMBL/GenBank/DDBJ databases">
        <authorList>
            <person name="Wallberg A."/>
        </authorList>
    </citation>
    <scope>NUCLEOTIDE SEQUENCE [LARGE SCALE GENOMIC DNA]</scope>
</reference>
<dbReference type="InterPro" id="IPR041679">
    <property type="entry name" value="DNA2/NAM7-like_C"/>
</dbReference>
<keyword evidence="6" id="KW-0378">Hydrolase</keyword>
<dbReference type="PANTHER" id="PTHR45418:SF1">
    <property type="entry name" value="CANCER_TESTIS ANTIGEN 55"/>
    <property type="match status" value="1"/>
</dbReference>
<organism evidence="13 14">
    <name type="scientific">Meganyctiphanes norvegica</name>
    <name type="common">Northern krill</name>
    <name type="synonym">Thysanopoda norvegica</name>
    <dbReference type="NCBI Taxonomy" id="48144"/>
    <lineage>
        <taxon>Eukaryota</taxon>
        <taxon>Metazoa</taxon>
        <taxon>Ecdysozoa</taxon>
        <taxon>Arthropoda</taxon>
        <taxon>Crustacea</taxon>
        <taxon>Multicrustacea</taxon>
        <taxon>Malacostraca</taxon>
        <taxon>Eumalacostraca</taxon>
        <taxon>Eucarida</taxon>
        <taxon>Euphausiacea</taxon>
        <taxon>Euphausiidae</taxon>
        <taxon>Meganyctiphanes</taxon>
    </lineage>
</organism>
<keyword evidence="4" id="KW-0963">Cytoplasm</keyword>
<proteinExistence type="inferred from homology"/>
<evidence type="ECO:0000259" key="12">
    <source>
        <dbReference type="Pfam" id="PF13087"/>
    </source>
</evidence>
<dbReference type="EC" id="3.6.4.13" evidence="3"/>
<dbReference type="CDD" id="cd18808">
    <property type="entry name" value="SF1_C_Upf1"/>
    <property type="match status" value="1"/>
</dbReference>
<dbReference type="GO" id="GO:0003724">
    <property type="term" value="F:RNA helicase activity"/>
    <property type="evidence" value="ECO:0007669"/>
    <property type="project" value="UniProtKB-EC"/>
</dbReference>
<keyword evidence="10" id="KW-0943">RNA-mediated gene silencing</keyword>
<dbReference type="GO" id="GO:0005524">
    <property type="term" value="F:ATP binding"/>
    <property type="evidence" value="ECO:0007669"/>
    <property type="project" value="UniProtKB-KW"/>
</dbReference>
<evidence type="ECO:0000256" key="7">
    <source>
        <dbReference type="ARBA" id="ARBA00022806"/>
    </source>
</evidence>
<evidence type="ECO:0000313" key="13">
    <source>
        <dbReference type="EMBL" id="CAL4141105.1"/>
    </source>
</evidence>
<dbReference type="InterPro" id="IPR027417">
    <property type="entry name" value="P-loop_NTPase"/>
</dbReference>
<dbReference type="GO" id="GO:0031047">
    <property type="term" value="P:regulatory ncRNA-mediated gene silencing"/>
    <property type="evidence" value="ECO:0007669"/>
    <property type="project" value="UniProtKB-KW"/>
</dbReference>
<keyword evidence="9" id="KW-0694">RNA-binding</keyword>
<evidence type="ECO:0000256" key="10">
    <source>
        <dbReference type="ARBA" id="ARBA00023158"/>
    </source>
</evidence>
<name>A0AAV2RWF6_MEGNR</name>
<dbReference type="EMBL" id="CAXKWB010032413">
    <property type="protein sequence ID" value="CAL4141105.1"/>
    <property type="molecule type" value="Genomic_DNA"/>
</dbReference>
<dbReference type="GO" id="GO:0036464">
    <property type="term" value="C:cytoplasmic ribonucleoprotein granule"/>
    <property type="evidence" value="ECO:0007669"/>
    <property type="project" value="UniProtKB-SubCell"/>
</dbReference>
<dbReference type="GO" id="GO:0003723">
    <property type="term" value="F:RNA binding"/>
    <property type="evidence" value="ECO:0007669"/>
    <property type="project" value="UniProtKB-KW"/>
</dbReference>
<feature type="non-terminal residue" evidence="13">
    <location>
        <position position="399"/>
    </location>
</feature>
<accession>A0AAV2RWF6</accession>
<keyword evidence="14" id="KW-1185">Reference proteome</keyword>
<comment type="similarity">
    <text evidence="2">Belongs to the DNA2/NAM7 helicase family. SDE3 subfamily.</text>
</comment>
<evidence type="ECO:0000256" key="6">
    <source>
        <dbReference type="ARBA" id="ARBA00022801"/>
    </source>
</evidence>
<keyword evidence="7" id="KW-0347">Helicase</keyword>
<evidence type="ECO:0000256" key="5">
    <source>
        <dbReference type="ARBA" id="ARBA00022741"/>
    </source>
</evidence>
<keyword evidence="8" id="KW-0067">ATP-binding</keyword>
<evidence type="ECO:0000256" key="2">
    <source>
        <dbReference type="ARBA" id="ARBA00005601"/>
    </source>
</evidence>
<protein>
    <recommendedName>
        <fullName evidence="3">RNA helicase</fullName>
        <ecNumber evidence="3">3.6.4.13</ecNumber>
    </recommendedName>
</protein>
<evidence type="ECO:0000256" key="11">
    <source>
        <dbReference type="ARBA" id="ARBA00047984"/>
    </source>
</evidence>
<dbReference type="InterPro" id="IPR047187">
    <property type="entry name" value="SF1_C_Upf1"/>
</dbReference>
<gene>
    <name evidence="13" type="ORF">MNOR_LOCUS28798</name>
</gene>
<dbReference type="Pfam" id="PF13087">
    <property type="entry name" value="AAA_12"/>
    <property type="match status" value="1"/>
</dbReference>
<feature type="non-terminal residue" evidence="13">
    <location>
        <position position="1"/>
    </location>
</feature>
<feature type="domain" description="DNA2/NAM7 helicase-like C-terminal" evidence="12">
    <location>
        <begin position="106"/>
        <end position="327"/>
    </location>
</feature>